<dbReference type="SUPFAM" id="SSF53218">
    <property type="entry name" value="Molybdenum cofactor biosynthesis proteins"/>
    <property type="match status" value="1"/>
</dbReference>
<dbReference type="InterPro" id="IPR008284">
    <property type="entry name" value="MoCF_biosynth_CS"/>
</dbReference>
<evidence type="ECO:0000256" key="9">
    <source>
        <dbReference type="ARBA" id="ARBA00023150"/>
    </source>
</evidence>
<gene>
    <name evidence="13" type="primary">moeA1</name>
    <name evidence="13" type="ORF">PhaeoP13_00236</name>
</gene>
<evidence type="ECO:0000313" key="14">
    <source>
        <dbReference type="Proteomes" id="UP000218606"/>
    </source>
</evidence>
<evidence type="ECO:0000256" key="6">
    <source>
        <dbReference type="ARBA" id="ARBA00022679"/>
    </source>
</evidence>
<dbReference type="SMART" id="SM00852">
    <property type="entry name" value="MoCF_biosynth"/>
    <property type="match status" value="1"/>
</dbReference>
<dbReference type="InterPro" id="IPR036688">
    <property type="entry name" value="MoeA_C_domain_IV_sf"/>
</dbReference>
<dbReference type="Gene3D" id="3.90.105.10">
    <property type="entry name" value="Molybdopterin biosynthesis moea protein, domain 2"/>
    <property type="match status" value="1"/>
</dbReference>
<dbReference type="Pfam" id="PF00994">
    <property type="entry name" value="MoCF_biosynth"/>
    <property type="match status" value="1"/>
</dbReference>
<feature type="domain" description="MoaB/Mog" evidence="12">
    <location>
        <begin position="490"/>
        <end position="627"/>
    </location>
</feature>
<dbReference type="PANTHER" id="PTHR10192">
    <property type="entry name" value="MOLYBDOPTERIN BIOSYNTHESIS PROTEIN"/>
    <property type="match status" value="1"/>
</dbReference>
<comment type="function">
    <text evidence="2 11">Catalyzes the insertion of molybdate into adenylated molybdopterin with the concomitant release of AMP.</text>
</comment>
<keyword evidence="9 11" id="KW-0501">Molybdenum cofactor biosynthesis</keyword>
<evidence type="ECO:0000256" key="7">
    <source>
        <dbReference type="ARBA" id="ARBA00022723"/>
    </source>
</evidence>
<keyword evidence="7 11" id="KW-0479">Metal-binding</keyword>
<evidence type="ECO:0000256" key="5">
    <source>
        <dbReference type="ARBA" id="ARBA00022505"/>
    </source>
</evidence>
<dbReference type="InterPro" id="IPR005110">
    <property type="entry name" value="MoeA_linker/N"/>
</dbReference>
<dbReference type="RefSeq" id="WP_254683495.1">
    <property type="nucleotide sequence ID" value="NZ_CP010715.1"/>
</dbReference>
<dbReference type="PROSITE" id="PS01079">
    <property type="entry name" value="MOCF_BIOSYNTHESIS_2"/>
    <property type="match status" value="1"/>
</dbReference>
<dbReference type="InterPro" id="IPR038987">
    <property type="entry name" value="MoeA-like"/>
</dbReference>
<sequence length="712" mass="76439">MFDTVLVADWSAGKRRPAKVSKNAIWLGVARAGVSVEQVYCRSRIEAEQWLNTFFDAERLAGRRVLAGFDFPFGYPKGFAAQLTGKNDPFAVWRWLSERITDDEMGRNNRFAVASEINRVFRGKGPLWGKPNDEAWPEIPYRKSGIVYELVPERRKTDMVAKASSSCFQLFFNPTVGSQILMGLPTLERLRERHHAKVWPFQEIESARLVFAEVWPGLIEGAVKLASANDGPNEIRDKTQVRLLSQALSALDEAAFSALFTAPSSDAKEEAWILGAGCGQLLDRQAGLAITEVKKNLAPPPLRNDCFALPAGVDWTPVDVALDHLRQNLTAVTAVESVSLAASLGRVLAEDVFAARSNPPQANTAVDGYGFAGPIEDGPQVLPLTDGRAAAGLAYEGEVAAGQAIRILTGAALPSGVDTVILEEDVSRDGAEIAFHGPLKTGANTRKAGEDAAAGDLILSKGRVITPADLALASATGVSELPVRQLLRVGVLSTGDELVEPGEPAAAGQIYDANRPMLLGLLTRMGFVAVDLGKAPDDRAALRNRLDRAATQVDVILTSGGASAGDEDHMSALLRESGAMQQWRIALKPGRPLALGLWQGVPVFGLPGNPVAAMVCTLIFARPAMGLMAGARWLEPQGFDLPAAFQKRKKPGRREYLRARVRDGEVEVFKSEGSGRVSSLSWAEGLVELADGAATIQPGDPVRFIPYASFGL</sequence>
<keyword evidence="5 11" id="KW-0500">Molybdenum</keyword>
<dbReference type="Pfam" id="PF03453">
    <property type="entry name" value="MoeA_N"/>
    <property type="match status" value="1"/>
</dbReference>
<dbReference type="SUPFAM" id="SSF63882">
    <property type="entry name" value="MoeA N-terminal region -like"/>
    <property type="match status" value="1"/>
</dbReference>
<dbReference type="FunFam" id="3.40.980.10:FF:000004">
    <property type="entry name" value="Molybdopterin molybdenumtransferase"/>
    <property type="match status" value="1"/>
</dbReference>
<dbReference type="Gene3D" id="2.40.340.10">
    <property type="entry name" value="MoeA, C-terminal, domain IV"/>
    <property type="match status" value="1"/>
</dbReference>
<reference evidence="13 14" key="1">
    <citation type="journal article" date="2017" name="Front. Microbiol.">
        <title>Phaeobacter piscinae sp. nov., a species of the Roseobacter group and potential aquaculture probiont.</title>
        <authorList>
            <person name="Sonnenschein E.C."/>
            <person name="Phippen C.B.W."/>
            <person name="Nielsen K.F."/>
            <person name="Mateiu R.V."/>
            <person name="Melchiorsen J."/>
            <person name="Gram L."/>
            <person name="Overmann J."/>
            <person name="Freese H.M."/>
        </authorList>
    </citation>
    <scope>NUCLEOTIDE SEQUENCE [LARGE SCALE GENOMIC DNA]</scope>
    <source>
        <strain evidence="13 14">P13</strain>
    </source>
</reference>
<dbReference type="NCBIfam" id="NF045515">
    <property type="entry name" value="Glp_gephyrin"/>
    <property type="match status" value="1"/>
</dbReference>
<keyword evidence="8 11" id="KW-0460">Magnesium</keyword>
<evidence type="ECO:0000256" key="4">
    <source>
        <dbReference type="ARBA" id="ARBA00010763"/>
    </source>
</evidence>
<evidence type="ECO:0000256" key="11">
    <source>
        <dbReference type="RuleBase" id="RU365090"/>
    </source>
</evidence>
<comment type="pathway">
    <text evidence="3 11">Cofactor biosynthesis; molybdopterin biosynthesis.</text>
</comment>
<dbReference type="GO" id="GO:0061599">
    <property type="term" value="F:molybdopterin molybdotransferase activity"/>
    <property type="evidence" value="ECO:0007669"/>
    <property type="project" value="UniProtKB-UniRule"/>
</dbReference>
<dbReference type="GO" id="GO:0005829">
    <property type="term" value="C:cytosol"/>
    <property type="evidence" value="ECO:0007669"/>
    <property type="project" value="TreeGrafter"/>
</dbReference>
<dbReference type="CDD" id="cd00887">
    <property type="entry name" value="MoeA"/>
    <property type="match status" value="1"/>
</dbReference>
<dbReference type="SUPFAM" id="SSF63867">
    <property type="entry name" value="MoeA C-terminal domain-like"/>
    <property type="match status" value="1"/>
</dbReference>
<dbReference type="InterPro" id="IPR036135">
    <property type="entry name" value="MoeA_linker/N_sf"/>
</dbReference>
<dbReference type="InterPro" id="IPR005111">
    <property type="entry name" value="MoeA_C_domain_IV"/>
</dbReference>
<dbReference type="GO" id="GO:0006777">
    <property type="term" value="P:Mo-molybdopterin cofactor biosynthetic process"/>
    <property type="evidence" value="ECO:0007669"/>
    <property type="project" value="UniProtKB-UniRule"/>
</dbReference>
<keyword evidence="6 11" id="KW-0808">Transferase</keyword>
<evidence type="ECO:0000256" key="3">
    <source>
        <dbReference type="ARBA" id="ARBA00005046"/>
    </source>
</evidence>
<evidence type="ECO:0000256" key="8">
    <source>
        <dbReference type="ARBA" id="ARBA00022842"/>
    </source>
</evidence>
<evidence type="ECO:0000313" key="13">
    <source>
        <dbReference type="EMBL" id="ATG42202.1"/>
    </source>
</evidence>
<proteinExistence type="inferred from homology"/>
<dbReference type="AlphaFoldDB" id="A0AAN1GNC6"/>
<dbReference type="NCBIfam" id="TIGR00177">
    <property type="entry name" value="molyb_syn"/>
    <property type="match status" value="1"/>
</dbReference>
<dbReference type="Pfam" id="PF03454">
    <property type="entry name" value="MoeA_C"/>
    <property type="match status" value="1"/>
</dbReference>
<name>A0AAN1GNC6_9RHOB</name>
<comment type="similarity">
    <text evidence="4 11">Belongs to the MoeA family.</text>
</comment>
<evidence type="ECO:0000256" key="10">
    <source>
        <dbReference type="ARBA" id="ARBA00047317"/>
    </source>
</evidence>
<dbReference type="InterPro" id="IPR036425">
    <property type="entry name" value="MoaB/Mog-like_dom_sf"/>
</dbReference>
<comment type="catalytic activity">
    <reaction evidence="10">
        <text>adenylyl-molybdopterin + molybdate = Mo-molybdopterin + AMP + H(+)</text>
        <dbReference type="Rhea" id="RHEA:35047"/>
        <dbReference type="ChEBI" id="CHEBI:15378"/>
        <dbReference type="ChEBI" id="CHEBI:36264"/>
        <dbReference type="ChEBI" id="CHEBI:62727"/>
        <dbReference type="ChEBI" id="CHEBI:71302"/>
        <dbReference type="ChEBI" id="CHEBI:456215"/>
        <dbReference type="EC" id="2.10.1.1"/>
    </reaction>
</comment>
<accession>A0AAN1GNC6</accession>
<dbReference type="EMBL" id="CP010767">
    <property type="protein sequence ID" value="ATG42202.1"/>
    <property type="molecule type" value="Genomic_DNA"/>
</dbReference>
<dbReference type="GO" id="GO:0046872">
    <property type="term" value="F:metal ion binding"/>
    <property type="evidence" value="ECO:0007669"/>
    <property type="project" value="UniProtKB-UniRule"/>
</dbReference>
<protein>
    <recommendedName>
        <fullName evidence="11">Molybdopterin molybdenumtransferase</fullName>
        <ecNumber evidence="11">2.10.1.1</ecNumber>
    </recommendedName>
</protein>
<dbReference type="Gene3D" id="2.170.190.11">
    <property type="entry name" value="Molybdopterin biosynthesis moea protein, domain 3"/>
    <property type="match status" value="1"/>
</dbReference>
<dbReference type="Gene3D" id="3.40.980.10">
    <property type="entry name" value="MoaB/Mog-like domain"/>
    <property type="match status" value="1"/>
</dbReference>
<evidence type="ECO:0000259" key="12">
    <source>
        <dbReference type="SMART" id="SM00852"/>
    </source>
</evidence>
<organism evidence="13 14">
    <name type="scientific">Phaeobacter piscinae</name>
    <dbReference type="NCBI Taxonomy" id="1580596"/>
    <lineage>
        <taxon>Bacteria</taxon>
        <taxon>Pseudomonadati</taxon>
        <taxon>Pseudomonadota</taxon>
        <taxon>Alphaproteobacteria</taxon>
        <taxon>Rhodobacterales</taxon>
        <taxon>Roseobacteraceae</taxon>
        <taxon>Phaeobacter</taxon>
    </lineage>
</organism>
<dbReference type="EC" id="2.10.1.1" evidence="11"/>
<comment type="cofactor">
    <cofactor evidence="1 11">
        <name>Mg(2+)</name>
        <dbReference type="ChEBI" id="CHEBI:18420"/>
    </cofactor>
</comment>
<dbReference type="PANTHER" id="PTHR10192:SF5">
    <property type="entry name" value="GEPHYRIN"/>
    <property type="match status" value="1"/>
</dbReference>
<evidence type="ECO:0000256" key="1">
    <source>
        <dbReference type="ARBA" id="ARBA00001946"/>
    </source>
</evidence>
<evidence type="ECO:0000256" key="2">
    <source>
        <dbReference type="ARBA" id="ARBA00002901"/>
    </source>
</evidence>
<dbReference type="Proteomes" id="UP000218606">
    <property type="component" value="Chromosome"/>
</dbReference>
<dbReference type="InterPro" id="IPR001453">
    <property type="entry name" value="MoaB/Mog_dom"/>
</dbReference>